<keyword evidence="6" id="KW-1185">Reference proteome</keyword>
<organism evidence="7">
    <name type="scientific">Gongylonema pulchrum</name>
    <dbReference type="NCBI Taxonomy" id="637853"/>
    <lineage>
        <taxon>Eukaryota</taxon>
        <taxon>Metazoa</taxon>
        <taxon>Ecdysozoa</taxon>
        <taxon>Nematoda</taxon>
        <taxon>Chromadorea</taxon>
        <taxon>Rhabditida</taxon>
        <taxon>Spirurina</taxon>
        <taxon>Spiruromorpha</taxon>
        <taxon>Spiruroidea</taxon>
        <taxon>Gongylonematidae</taxon>
        <taxon>Gongylonema</taxon>
    </lineage>
</organism>
<reference evidence="7" key="1">
    <citation type="submission" date="2016-06" db="UniProtKB">
        <authorList>
            <consortium name="WormBaseParasite"/>
        </authorList>
    </citation>
    <scope>IDENTIFICATION</scope>
</reference>
<dbReference type="Pfam" id="PF00361">
    <property type="entry name" value="Proton_antipo_M"/>
    <property type="match status" value="1"/>
</dbReference>
<evidence type="ECO:0000313" key="5">
    <source>
        <dbReference type="EMBL" id="VDN34940.1"/>
    </source>
</evidence>
<dbReference type="PANTHER" id="PTHR43373">
    <property type="entry name" value="NA(+)/H(+) ANTIPORTER SUBUNIT"/>
    <property type="match status" value="1"/>
</dbReference>
<dbReference type="InterPro" id="IPR050616">
    <property type="entry name" value="CPA3_Na-H_Antiporter_A"/>
</dbReference>
<dbReference type="OrthoDB" id="5842631at2759"/>
<comment type="catalytic activity">
    <reaction evidence="3">
        <text>a ubiquinone + NADH + 5 H(+)(in) = a ubiquinol + NAD(+) + 4 H(+)(out)</text>
        <dbReference type="Rhea" id="RHEA:29091"/>
        <dbReference type="Rhea" id="RHEA-COMP:9565"/>
        <dbReference type="Rhea" id="RHEA-COMP:9566"/>
        <dbReference type="ChEBI" id="CHEBI:15378"/>
        <dbReference type="ChEBI" id="CHEBI:16389"/>
        <dbReference type="ChEBI" id="CHEBI:17976"/>
        <dbReference type="ChEBI" id="CHEBI:57540"/>
        <dbReference type="ChEBI" id="CHEBI:57945"/>
        <dbReference type="EC" id="7.1.1.2"/>
    </reaction>
</comment>
<evidence type="ECO:0000313" key="7">
    <source>
        <dbReference type="WBParaSite" id="GPUH_0001996301-mRNA-1"/>
    </source>
</evidence>
<dbReference type="WBParaSite" id="GPUH_0001996301-mRNA-1">
    <property type="protein sequence ID" value="GPUH_0001996301-mRNA-1"/>
    <property type="gene ID" value="GPUH_0001996301"/>
</dbReference>
<comment type="function">
    <text evidence="1">Core subunit of the mitochondrial membrane respiratory chain NADH dehydrogenase (Complex I) that is believed to belong to the minimal assembly required for catalysis. Complex I functions in the transfer of electrons from NADH to the respiratory chain. The immediate electron acceptor for the enzyme is believed to be ubiquinone.</text>
</comment>
<evidence type="ECO:0000259" key="4">
    <source>
        <dbReference type="Pfam" id="PF00361"/>
    </source>
</evidence>
<evidence type="ECO:0000256" key="1">
    <source>
        <dbReference type="ARBA" id="ARBA00003257"/>
    </source>
</evidence>
<protein>
    <recommendedName>
        <fullName evidence="2">NADH:ubiquinone reductase (H(+)-translocating)</fullName>
        <ecNumber evidence="2">7.1.1.2</ecNumber>
    </recommendedName>
</protein>
<dbReference type="PRINTS" id="PR01434">
    <property type="entry name" value="NADHDHGNASE5"/>
</dbReference>
<dbReference type="GO" id="GO:0008137">
    <property type="term" value="F:NADH dehydrogenase (ubiquinone) activity"/>
    <property type="evidence" value="ECO:0007669"/>
    <property type="project" value="UniProtKB-EC"/>
</dbReference>
<name>A0A183EG47_9BILA</name>
<dbReference type="EC" id="7.1.1.2" evidence="2"/>
<dbReference type="AlphaFoldDB" id="A0A183EG47"/>
<dbReference type="EMBL" id="UYRT01089456">
    <property type="protein sequence ID" value="VDN34940.1"/>
    <property type="molecule type" value="Genomic_DNA"/>
</dbReference>
<dbReference type="PANTHER" id="PTHR43373:SF1">
    <property type="entry name" value="NA(+)_H(+) ANTIPORTER SUBUNIT A"/>
    <property type="match status" value="1"/>
</dbReference>
<sequence>MFVSAFIKGGQYSFGRWLPKAMAAPTPVSCLVHSRTLVTAEVIL</sequence>
<dbReference type="Proteomes" id="UP000271098">
    <property type="component" value="Unassembled WGS sequence"/>
</dbReference>
<accession>A0A183EG47</accession>
<evidence type="ECO:0000256" key="3">
    <source>
        <dbReference type="ARBA" id="ARBA00049551"/>
    </source>
</evidence>
<gene>
    <name evidence="5" type="ORF">GPUH_LOCUS19938</name>
</gene>
<proteinExistence type="predicted"/>
<evidence type="ECO:0000313" key="6">
    <source>
        <dbReference type="Proteomes" id="UP000271098"/>
    </source>
</evidence>
<evidence type="ECO:0000256" key="2">
    <source>
        <dbReference type="ARBA" id="ARBA00012944"/>
    </source>
</evidence>
<dbReference type="InterPro" id="IPR001750">
    <property type="entry name" value="ND/Mrp_TM"/>
</dbReference>
<reference evidence="5 6" key="2">
    <citation type="submission" date="2018-11" db="EMBL/GenBank/DDBJ databases">
        <authorList>
            <consortium name="Pathogen Informatics"/>
        </authorList>
    </citation>
    <scope>NUCLEOTIDE SEQUENCE [LARGE SCALE GENOMIC DNA]</scope>
</reference>
<feature type="domain" description="NADH:quinone oxidoreductase/Mrp antiporter transmembrane" evidence="4">
    <location>
        <begin position="1"/>
        <end position="43"/>
    </location>
</feature>